<dbReference type="EMBL" id="UINC01095176">
    <property type="protein sequence ID" value="SVC51045.1"/>
    <property type="molecule type" value="Genomic_DNA"/>
</dbReference>
<protein>
    <submittedName>
        <fullName evidence="1">Uncharacterized protein</fullName>
    </submittedName>
</protein>
<reference evidence="1" key="1">
    <citation type="submission" date="2018-05" db="EMBL/GenBank/DDBJ databases">
        <authorList>
            <person name="Lanie J.A."/>
            <person name="Ng W.-L."/>
            <person name="Kazmierczak K.M."/>
            <person name="Andrzejewski T.M."/>
            <person name="Davidsen T.M."/>
            <person name="Wayne K.J."/>
            <person name="Tettelin H."/>
            <person name="Glass J.I."/>
            <person name="Rusch D."/>
            <person name="Podicherti R."/>
            <person name="Tsui H.-C.T."/>
            <person name="Winkler M.E."/>
        </authorList>
    </citation>
    <scope>NUCLEOTIDE SEQUENCE</scope>
</reference>
<name>A0A382MSD3_9ZZZZ</name>
<dbReference type="AlphaFoldDB" id="A0A382MSD3"/>
<accession>A0A382MSD3</accession>
<evidence type="ECO:0000313" key="1">
    <source>
        <dbReference type="EMBL" id="SVC51045.1"/>
    </source>
</evidence>
<organism evidence="1">
    <name type="scientific">marine metagenome</name>
    <dbReference type="NCBI Taxonomy" id="408172"/>
    <lineage>
        <taxon>unclassified sequences</taxon>
        <taxon>metagenomes</taxon>
        <taxon>ecological metagenomes</taxon>
    </lineage>
</organism>
<sequence length="66" mass="7881">MNILNLTDDEMNLIEWCMENMYCDLETDDDEMRDYESIMLKINTARGDVPVKEVNTVHRRKDLDLL</sequence>
<proteinExistence type="predicted"/>
<gene>
    <name evidence="1" type="ORF">METZ01_LOCUS303899</name>
</gene>